<reference evidence="2" key="1">
    <citation type="submission" date="2021-09" db="EMBL/GenBank/DDBJ databases">
        <authorList>
            <consortium name="AG Swart"/>
            <person name="Singh M."/>
            <person name="Singh A."/>
            <person name="Seah K."/>
            <person name="Emmerich C."/>
        </authorList>
    </citation>
    <scope>NUCLEOTIDE SEQUENCE</scope>
    <source>
        <strain evidence="2">ATCC30299</strain>
    </source>
</reference>
<dbReference type="GO" id="GO:0003677">
    <property type="term" value="F:DNA binding"/>
    <property type="evidence" value="ECO:0007669"/>
    <property type="project" value="InterPro"/>
</dbReference>
<protein>
    <recommendedName>
        <fullName evidence="1">Telomeric single stranded DNA binding POT1/Cdc13 domain-containing protein</fullName>
    </recommendedName>
</protein>
<dbReference type="InterPro" id="IPR012340">
    <property type="entry name" value="NA-bd_OB-fold"/>
</dbReference>
<dbReference type="GO" id="GO:0000781">
    <property type="term" value="C:chromosome, telomeric region"/>
    <property type="evidence" value="ECO:0007669"/>
    <property type="project" value="InterPro"/>
</dbReference>
<keyword evidence="3" id="KW-1185">Reference proteome</keyword>
<gene>
    <name evidence="2" type="ORF">BSTOLATCC_MIC32917</name>
</gene>
<evidence type="ECO:0000313" key="3">
    <source>
        <dbReference type="Proteomes" id="UP001162131"/>
    </source>
</evidence>
<dbReference type="Pfam" id="PF02765">
    <property type="entry name" value="POT1"/>
    <property type="match status" value="1"/>
</dbReference>
<proteinExistence type="predicted"/>
<dbReference type="EMBL" id="CAJZBQ010000033">
    <property type="protein sequence ID" value="CAG9323012.1"/>
    <property type="molecule type" value="Genomic_DNA"/>
</dbReference>
<dbReference type="Gene3D" id="2.40.50.140">
    <property type="entry name" value="Nucleic acid-binding proteins"/>
    <property type="match status" value="1"/>
</dbReference>
<dbReference type="InterPro" id="IPR011564">
    <property type="entry name" value="Telomer_end-bd_POT1/Cdc13"/>
</dbReference>
<sequence length="532" mass="61386">MLIRDITANLNESRIFRGEVLEIVQIHDTLTRFLLSDSSDDVIYCLLEGLFWVDKIRLIIVGDKLILGPFKVLKVPENFESFYAPKIEGKIVSDFYIHYQPHDLHCKLELERVDTNPLSKIRFKDLQECKNLATALSISRVNIIGVIVDFVIESRHEKDNLFKLKLVDQSLEEREFIQINIFLNDFSLKISNLGDIFAGSGISFRTLKGKAIGTYNKLSKGFGIYSWKDCKLACVHNEIMQNEEMAERVYCIQNWELEKLNKRDLTTGVTIRSIGQANLYKYREVDIFCYVIKVHHKFPDIPLSTILVCDETGFLVMQTYYCNLFNVKEEEWVKLREVKIEGNSIIYTHHSSIVHVAEWFLNIQQHIVGSPNGLKMIINEAQEWYCSYTNEASCEIKILVTTSSITAAPLLDEAQLRDPLNTVELCRFKALLIDIQPRNIGEGIVENEGKIEFYGIMIVWSSNEILSVSISRDEAAQFFEFGENKTKEKILEKINEKIKLLFKGNNWMEIGIQRKVKGDEVKLKLVKTQCIA</sequence>
<organism evidence="2 3">
    <name type="scientific">Blepharisma stoltei</name>
    <dbReference type="NCBI Taxonomy" id="1481888"/>
    <lineage>
        <taxon>Eukaryota</taxon>
        <taxon>Sar</taxon>
        <taxon>Alveolata</taxon>
        <taxon>Ciliophora</taxon>
        <taxon>Postciliodesmatophora</taxon>
        <taxon>Heterotrichea</taxon>
        <taxon>Heterotrichida</taxon>
        <taxon>Blepharismidae</taxon>
        <taxon>Blepharisma</taxon>
    </lineage>
</organism>
<dbReference type="AlphaFoldDB" id="A0AAU9JD32"/>
<name>A0AAU9JD32_9CILI</name>
<dbReference type="Proteomes" id="UP001162131">
    <property type="component" value="Unassembled WGS sequence"/>
</dbReference>
<dbReference type="GO" id="GO:0000723">
    <property type="term" value="P:telomere maintenance"/>
    <property type="evidence" value="ECO:0007669"/>
    <property type="project" value="InterPro"/>
</dbReference>
<feature type="domain" description="Telomeric single stranded DNA binding POT1/Cdc13" evidence="1">
    <location>
        <begin position="131"/>
        <end position="220"/>
    </location>
</feature>
<comment type="caution">
    <text evidence="2">The sequence shown here is derived from an EMBL/GenBank/DDBJ whole genome shotgun (WGS) entry which is preliminary data.</text>
</comment>
<accession>A0AAU9JD32</accession>
<evidence type="ECO:0000313" key="2">
    <source>
        <dbReference type="EMBL" id="CAG9323012.1"/>
    </source>
</evidence>
<evidence type="ECO:0000259" key="1">
    <source>
        <dbReference type="Pfam" id="PF02765"/>
    </source>
</evidence>